<keyword evidence="3" id="KW-1185">Reference proteome</keyword>
<proteinExistence type="predicted"/>
<sequence>MTLPPKTTPGPPTADRAGTTAPTILVTAVRQPRHSHRVHPYASPHAPAPSSPSPPAINSDTQQPFSSARSATPVGRRRGSTSMATRSYSRTPGRGSLSATSEVATPSPPTDGLASQIAAIQAAREREINQSALTGDREGLPEYLSSLIPSDSAAVSSEPPQCLSIPDTDAHEASSSSSPPLTNSSYRLQSSSPSVSSPLRNVVAIADSEMTAEHQTALRRDIASRISISRAGRNASHSPPVSEVDECACCGESLEDP</sequence>
<dbReference type="InParanoid" id="A0A067MW14"/>
<protein>
    <submittedName>
        <fullName evidence="2">Uncharacterized protein</fullName>
    </submittedName>
</protein>
<evidence type="ECO:0000256" key="1">
    <source>
        <dbReference type="SAM" id="MobiDB-lite"/>
    </source>
</evidence>
<dbReference type="AlphaFoldDB" id="A0A067MW14"/>
<organism evidence="2 3">
    <name type="scientific">Botryobasidium botryosum (strain FD-172 SS1)</name>
    <dbReference type="NCBI Taxonomy" id="930990"/>
    <lineage>
        <taxon>Eukaryota</taxon>
        <taxon>Fungi</taxon>
        <taxon>Dikarya</taxon>
        <taxon>Basidiomycota</taxon>
        <taxon>Agaricomycotina</taxon>
        <taxon>Agaricomycetes</taxon>
        <taxon>Cantharellales</taxon>
        <taxon>Botryobasidiaceae</taxon>
        <taxon>Botryobasidium</taxon>
    </lineage>
</organism>
<accession>A0A067MW14</accession>
<dbReference type="EMBL" id="KL198018">
    <property type="protein sequence ID" value="KDQ19794.1"/>
    <property type="molecule type" value="Genomic_DNA"/>
</dbReference>
<feature type="compositionally biased region" description="Polar residues" evidence="1">
    <location>
        <begin position="80"/>
        <end position="90"/>
    </location>
</feature>
<feature type="compositionally biased region" description="Pro residues" evidence="1">
    <location>
        <begin position="1"/>
        <end position="12"/>
    </location>
</feature>
<feature type="region of interest" description="Disordered" evidence="1">
    <location>
        <begin position="1"/>
        <end position="117"/>
    </location>
</feature>
<evidence type="ECO:0000313" key="3">
    <source>
        <dbReference type="Proteomes" id="UP000027195"/>
    </source>
</evidence>
<feature type="compositionally biased region" description="Pro residues" evidence="1">
    <location>
        <begin position="46"/>
        <end position="55"/>
    </location>
</feature>
<feature type="region of interest" description="Disordered" evidence="1">
    <location>
        <begin position="151"/>
        <end position="197"/>
    </location>
</feature>
<name>A0A067MW14_BOTB1</name>
<feature type="compositionally biased region" description="Low complexity" evidence="1">
    <location>
        <begin position="174"/>
        <end position="197"/>
    </location>
</feature>
<evidence type="ECO:0000313" key="2">
    <source>
        <dbReference type="EMBL" id="KDQ19794.1"/>
    </source>
</evidence>
<reference evidence="3" key="1">
    <citation type="journal article" date="2014" name="Proc. Natl. Acad. Sci. U.S.A.">
        <title>Extensive sampling of basidiomycete genomes demonstrates inadequacy of the white-rot/brown-rot paradigm for wood decay fungi.</title>
        <authorList>
            <person name="Riley R."/>
            <person name="Salamov A.A."/>
            <person name="Brown D.W."/>
            <person name="Nagy L.G."/>
            <person name="Floudas D."/>
            <person name="Held B.W."/>
            <person name="Levasseur A."/>
            <person name="Lombard V."/>
            <person name="Morin E."/>
            <person name="Otillar R."/>
            <person name="Lindquist E.A."/>
            <person name="Sun H."/>
            <person name="LaButti K.M."/>
            <person name="Schmutz J."/>
            <person name="Jabbour D."/>
            <person name="Luo H."/>
            <person name="Baker S.E."/>
            <person name="Pisabarro A.G."/>
            <person name="Walton J.D."/>
            <person name="Blanchette R.A."/>
            <person name="Henrissat B."/>
            <person name="Martin F."/>
            <person name="Cullen D."/>
            <person name="Hibbett D.S."/>
            <person name="Grigoriev I.V."/>
        </authorList>
    </citation>
    <scope>NUCLEOTIDE SEQUENCE [LARGE SCALE GENOMIC DNA]</scope>
    <source>
        <strain evidence="3">FD-172 SS1</strain>
    </source>
</reference>
<dbReference type="HOGENOM" id="CLU_1081792_0_0_1"/>
<gene>
    <name evidence="2" type="ORF">BOTBODRAFT_62208</name>
</gene>
<feature type="compositionally biased region" description="Polar residues" evidence="1">
    <location>
        <begin position="58"/>
        <end position="70"/>
    </location>
</feature>
<dbReference type="Proteomes" id="UP000027195">
    <property type="component" value="Unassembled WGS sequence"/>
</dbReference>